<evidence type="ECO:0008006" key="4">
    <source>
        <dbReference type="Google" id="ProtNLM"/>
    </source>
</evidence>
<dbReference type="AlphaFoldDB" id="A0AAV9F353"/>
<gene>
    <name evidence="2" type="ORF">QJS10_CPB04g00692</name>
</gene>
<dbReference type="Gene3D" id="2.60.40.790">
    <property type="match status" value="1"/>
</dbReference>
<protein>
    <recommendedName>
        <fullName evidence="4">SHSP domain-containing protein</fullName>
    </recommendedName>
</protein>
<dbReference type="InterPro" id="IPR008978">
    <property type="entry name" value="HSP20-like_chaperone"/>
</dbReference>
<proteinExistence type="predicted"/>
<comment type="caution">
    <text evidence="2">The sequence shown here is derived from an EMBL/GenBank/DDBJ whole genome shotgun (WGS) entry which is preliminary data.</text>
</comment>
<dbReference type="CDD" id="cd06464">
    <property type="entry name" value="ACD_sHsps-like"/>
    <property type="match status" value="1"/>
</dbReference>
<dbReference type="GO" id="GO:0005634">
    <property type="term" value="C:nucleus"/>
    <property type="evidence" value="ECO:0007669"/>
    <property type="project" value="TreeGrafter"/>
</dbReference>
<reference evidence="2" key="1">
    <citation type="journal article" date="2023" name="Nat. Commun.">
        <title>Diploid and tetraploid genomes of Acorus and the evolution of monocots.</title>
        <authorList>
            <person name="Ma L."/>
            <person name="Liu K.W."/>
            <person name="Li Z."/>
            <person name="Hsiao Y.Y."/>
            <person name="Qi Y."/>
            <person name="Fu T."/>
            <person name="Tang G.D."/>
            <person name="Zhang D."/>
            <person name="Sun W.H."/>
            <person name="Liu D.K."/>
            <person name="Li Y."/>
            <person name="Chen G.Z."/>
            <person name="Liu X.D."/>
            <person name="Liao X.Y."/>
            <person name="Jiang Y.T."/>
            <person name="Yu X."/>
            <person name="Hao Y."/>
            <person name="Huang J."/>
            <person name="Zhao X.W."/>
            <person name="Ke S."/>
            <person name="Chen Y.Y."/>
            <person name="Wu W.L."/>
            <person name="Hsu J.L."/>
            <person name="Lin Y.F."/>
            <person name="Huang M.D."/>
            <person name="Li C.Y."/>
            <person name="Huang L."/>
            <person name="Wang Z.W."/>
            <person name="Zhao X."/>
            <person name="Zhong W.Y."/>
            <person name="Peng D.H."/>
            <person name="Ahmad S."/>
            <person name="Lan S."/>
            <person name="Zhang J.S."/>
            <person name="Tsai W.C."/>
            <person name="Van de Peer Y."/>
            <person name="Liu Z.J."/>
        </authorList>
    </citation>
    <scope>NUCLEOTIDE SEQUENCE</scope>
    <source>
        <strain evidence="2">CP</strain>
    </source>
</reference>
<keyword evidence="3" id="KW-1185">Reference proteome</keyword>
<dbReference type="FunFam" id="2.60.40.790:FF:000049">
    <property type="entry name" value="Increased DNA methylation 3"/>
    <property type="match status" value="1"/>
</dbReference>
<sequence>MDETSEEPPSPTKSPIFSHHVAITDDQHFLLLFIMGTFFGPDLEEEKPHKSVLQRLAEDLPPYTSDQLGGSQLKSVEAERIYHYVLRKADRSVEVKQSVLHQFFLGTLFSPSEDYTVEPRQFPDLFPPHLHPQSKYRNRYKIFENVVFIDNPEIYYVKPEDIKRFKKLTRLNDLMLDRDAARSYGAVTAHKPVDSGGDKKFDDDMLLKTCFQSSQKKRKEKDNQRSRSSSPPLRSMSLRGLLNNGMAEELKPKKMKAKSERKVGPVSLYFPDRPTEKEWNDIVNASKTAVSLTGTVAERELGPLIGLVDIGVCDDAYLFHISLPGVKKDDGNFTCGVESNGRVLIKGFTTTGDPVVYKKQVFRMKTQNLCSSGPFTISFQLPGPVEPKAFYGNLGSDGILEGIVLRERSSI</sequence>
<feature type="region of interest" description="Disordered" evidence="1">
    <location>
        <begin position="212"/>
        <end position="238"/>
    </location>
</feature>
<dbReference type="PANTHER" id="PTHR34661:SF3">
    <property type="entry name" value="INCREASED DNA METHYLATION 2"/>
    <property type="match status" value="1"/>
</dbReference>
<dbReference type="PANTHER" id="PTHR34661">
    <property type="entry name" value="INCREASED DNA METHYLATION 3"/>
    <property type="match status" value="1"/>
</dbReference>
<accession>A0AAV9F353</accession>
<evidence type="ECO:0000256" key="1">
    <source>
        <dbReference type="SAM" id="MobiDB-lite"/>
    </source>
</evidence>
<dbReference type="Proteomes" id="UP001180020">
    <property type="component" value="Unassembled WGS sequence"/>
</dbReference>
<evidence type="ECO:0000313" key="3">
    <source>
        <dbReference type="Proteomes" id="UP001180020"/>
    </source>
</evidence>
<reference evidence="2" key="2">
    <citation type="submission" date="2023-06" db="EMBL/GenBank/DDBJ databases">
        <authorList>
            <person name="Ma L."/>
            <person name="Liu K.-W."/>
            <person name="Li Z."/>
            <person name="Hsiao Y.-Y."/>
            <person name="Qi Y."/>
            <person name="Fu T."/>
            <person name="Tang G."/>
            <person name="Zhang D."/>
            <person name="Sun W.-H."/>
            <person name="Liu D.-K."/>
            <person name="Li Y."/>
            <person name="Chen G.-Z."/>
            <person name="Liu X.-D."/>
            <person name="Liao X.-Y."/>
            <person name="Jiang Y.-T."/>
            <person name="Yu X."/>
            <person name="Hao Y."/>
            <person name="Huang J."/>
            <person name="Zhao X.-W."/>
            <person name="Ke S."/>
            <person name="Chen Y.-Y."/>
            <person name="Wu W.-L."/>
            <person name="Hsu J.-L."/>
            <person name="Lin Y.-F."/>
            <person name="Huang M.-D."/>
            <person name="Li C.-Y."/>
            <person name="Huang L."/>
            <person name="Wang Z.-W."/>
            <person name="Zhao X."/>
            <person name="Zhong W.-Y."/>
            <person name="Peng D.-H."/>
            <person name="Ahmad S."/>
            <person name="Lan S."/>
            <person name="Zhang J.-S."/>
            <person name="Tsai W.-C."/>
            <person name="Van De Peer Y."/>
            <person name="Liu Z.-J."/>
        </authorList>
    </citation>
    <scope>NUCLEOTIDE SEQUENCE</scope>
    <source>
        <strain evidence="2">CP</strain>
        <tissue evidence="2">Leaves</tissue>
    </source>
</reference>
<feature type="compositionally biased region" description="Low complexity" evidence="1">
    <location>
        <begin position="226"/>
        <end position="238"/>
    </location>
</feature>
<dbReference type="InterPro" id="IPR039321">
    <property type="entry name" value="IDM2/3-like"/>
</dbReference>
<name>A0AAV9F353_ACOCL</name>
<dbReference type="EMBL" id="JAUJYO010000004">
    <property type="protein sequence ID" value="KAK1319634.1"/>
    <property type="molecule type" value="Genomic_DNA"/>
</dbReference>
<organism evidence="2 3">
    <name type="scientific">Acorus calamus</name>
    <name type="common">Sweet flag</name>
    <dbReference type="NCBI Taxonomy" id="4465"/>
    <lineage>
        <taxon>Eukaryota</taxon>
        <taxon>Viridiplantae</taxon>
        <taxon>Streptophyta</taxon>
        <taxon>Embryophyta</taxon>
        <taxon>Tracheophyta</taxon>
        <taxon>Spermatophyta</taxon>
        <taxon>Magnoliopsida</taxon>
        <taxon>Liliopsida</taxon>
        <taxon>Acoraceae</taxon>
        <taxon>Acorus</taxon>
    </lineage>
</organism>
<evidence type="ECO:0000313" key="2">
    <source>
        <dbReference type="EMBL" id="KAK1319634.1"/>
    </source>
</evidence>